<gene>
    <name evidence="2" type="ORF">CINCED_3A005061</name>
</gene>
<organism evidence="2 3">
    <name type="scientific">Cinara cedri</name>
    <dbReference type="NCBI Taxonomy" id="506608"/>
    <lineage>
        <taxon>Eukaryota</taxon>
        <taxon>Metazoa</taxon>
        <taxon>Ecdysozoa</taxon>
        <taxon>Arthropoda</taxon>
        <taxon>Hexapoda</taxon>
        <taxon>Insecta</taxon>
        <taxon>Pterygota</taxon>
        <taxon>Neoptera</taxon>
        <taxon>Paraneoptera</taxon>
        <taxon>Hemiptera</taxon>
        <taxon>Sternorrhyncha</taxon>
        <taxon>Aphidomorpha</taxon>
        <taxon>Aphidoidea</taxon>
        <taxon>Aphididae</taxon>
        <taxon>Lachninae</taxon>
        <taxon>Cinara</taxon>
    </lineage>
</organism>
<name>A0A5E4LYN5_9HEMI</name>
<dbReference type="EMBL" id="CABPRJ010000004">
    <property type="protein sequence ID" value="VVC24679.1"/>
    <property type="molecule type" value="Genomic_DNA"/>
</dbReference>
<reference evidence="2 3" key="1">
    <citation type="submission" date="2019-08" db="EMBL/GenBank/DDBJ databases">
        <authorList>
            <person name="Alioto T."/>
            <person name="Alioto T."/>
            <person name="Gomez Garrido J."/>
        </authorList>
    </citation>
    <scope>NUCLEOTIDE SEQUENCE [LARGE SCALE GENOMIC DNA]</scope>
</reference>
<dbReference type="GO" id="GO:0046983">
    <property type="term" value="F:protein dimerization activity"/>
    <property type="evidence" value="ECO:0007669"/>
    <property type="project" value="InterPro"/>
</dbReference>
<proteinExistence type="predicted"/>
<evidence type="ECO:0000313" key="3">
    <source>
        <dbReference type="Proteomes" id="UP000325440"/>
    </source>
</evidence>
<evidence type="ECO:0000259" key="1">
    <source>
        <dbReference type="Pfam" id="PF05699"/>
    </source>
</evidence>
<protein>
    <submittedName>
        <fullName evidence="2">HAT, C-terminal dimerisation domain</fullName>
    </submittedName>
</protein>
<dbReference type="Proteomes" id="UP000325440">
    <property type="component" value="Unassembled WGS sequence"/>
</dbReference>
<keyword evidence="3" id="KW-1185">Reference proteome</keyword>
<dbReference type="PANTHER" id="PTHR45913">
    <property type="entry name" value="EPM2A-INTERACTING PROTEIN 1"/>
    <property type="match status" value="1"/>
</dbReference>
<dbReference type="PANTHER" id="PTHR45913:SF19">
    <property type="entry name" value="LOW QUALITY PROTEIN: ZINC FINGER BED DOMAIN-CONTAINING PROTEIN 5-LIKE"/>
    <property type="match status" value="1"/>
</dbReference>
<accession>A0A5E4LYN5</accession>
<dbReference type="OrthoDB" id="6616937at2759"/>
<feature type="domain" description="HAT C-terminal dimerisation" evidence="1">
    <location>
        <begin position="23"/>
        <end position="77"/>
    </location>
</feature>
<sequence>MEDKESFIDIVSDSSMKDALKTLVSFWMSTKIEYPSLFKQALQCLTPFVTTYLCESGFSELLYLKNKYRSKLDIQSDLRVKISSIQPNIDVLVQNKQISH</sequence>
<dbReference type="Pfam" id="PF05699">
    <property type="entry name" value="Dimer_Tnp_hAT"/>
    <property type="match status" value="1"/>
</dbReference>
<evidence type="ECO:0000313" key="2">
    <source>
        <dbReference type="EMBL" id="VVC24679.1"/>
    </source>
</evidence>
<dbReference type="AlphaFoldDB" id="A0A5E4LYN5"/>
<dbReference type="InterPro" id="IPR008906">
    <property type="entry name" value="HATC_C_dom"/>
</dbReference>